<accession>A0ABW4JVZ6</accession>
<evidence type="ECO:0000313" key="8">
    <source>
        <dbReference type="Proteomes" id="UP001597327"/>
    </source>
</evidence>
<dbReference type="RefSeq" id="WP_149893687.1">
    <property type="nucleotide sequence ID" value="NZ_JBHUFA010000002.1"/>
</dbReference>
<keyword evidence="4 5" id="KW-0472">Membrane</keyword>
<evidence type="ECO:0000313" key="7">
    <source>
        <dbReference type="EMBL" id="MFD1695707.1"/>
    </source>
</evidence>
<feature type="transmembrane region" description="Helical" evidence="5">
    <location>
        <begin position="269"/>
        <end position="285"/>
    </location>
</feature>
<dbReference type="InterPro" id="IPR050638">
    <property type="entry name" value="AA-Vitamin_Transporters"/>
</dbReference>
<dbReference type="EMBL" id="JBHUFA010000002">
    <property type="protein sequence ID" value="MFD1695707.1"/>
    <property type="molecule type" value="Genomic_DNA"/>
</dbReference>
<reference evidence="8" key="1">
    <citation type="journal article" date="2019" name="Int. J. Syst. Evol. Microbiol.">
        <title>The Global Catalogue of Microorganisms (GCM) 10K type strain sequencing project: providing services to taxonomists for standard genome sequencing and annotation.</title>
        <authorList>
            <consortium name="The Broad Institute Genomics Platform"/>
            <consortium name="The Broad Institute Genome Sequencing Center for Infectious Disease"/>
            <person name="Wu L."/>
            <person name="Ma J."/>
        </authorList>
    </citation>
    <scope>NUCLEOTIDE SEQUENCE [LARGE SCALE GENOMIC DNA]</scope>
    <source>
        <strain evidence="8">JCM 3369</strain>
    </source>
</reference>
<feature type="transmembrane region" description="Helical" evidence="5">
    <location>
        <begin position="33"/>
        <end position="53"/>
    </location>
</feature>
<sequence>MSLLNWLMLLFLGSIWGGSFVVAKVAVAEIPPLVLVFLRVLLAGAVLHLVLRARGLRFPTDRRTLRDFAVMGLLNNAIPFSLLFLGQTAISASLASILNATTPIFAFLVAALWLGHEPVRLHRIAGVLVGLGGIAVLLSSSLTGLAHDPVWAQLACLGAAVSYGLSASWGRRFRGMPPLVTATGQMTASTVIMAPVALISGLSWTPLETSLTAWGCVLALALIATAFAYLLFFRVLASAGATNASVVTMIVPAVAVILGALLLGESLTLTQTGGLGLLLAGLVVLDGRLFTRKTPVPTSLGA</sequence>
<evidence type="ECO:0000259" key="6">
    <source>
        <dbReference type="Pfam" id="PF00892"/>
    </source>
</evidence>
<evidence type="ECO:0000256" key="5">
    <source>
        <dbReference type="SAM" id="Phobius"/>
    </source>
</evidence>
<dbReference type="InterPro" id="IPR037185">
    <property type="entry name" value="EmrE-like"/>
</dbReference>
<feature type="transmembrane region" description="Helical" evidence="5">
    <location>
        <begin position="244"/>
        <end position="263"/>
    </location>
</feature>
<evidence type="ECO:0000256" key="1">
    <source>
        <dbReference type="ARBA" id="ARBA00004141"/>
    </source>
</evidence>
<evidence type="ECO:0000256" key="4">
    <source>
        <dbReference type="ARBA" id="ARBA00023136"/>
    </source>
</evidence>
<keyword evidence="3 5" id="KW-1133">Transmembrane helix</keyword>
<evidence type="ECO:0000256" key="2">
    <source>
        <dbReference type="ARBA" id="ARBA00022692"/>
    </source>
</evidence>
<name>A0ABW4JVZ6_9HYPH</name>
<keyword evidence="8" id="KW-1185">Reference proteome</keyword>
<evidence type="ECO:0000256" key="3">
    <source>
        <dbReference type="ARBA" id="ARBA00022989"/>
    </source>
</evidence>
<dbReference type="PANTHER" id="PTHR32322:SF9">
    <property type="entry name" value="AMINO-ACID METABOLITE EFFLUX PUMP-RELATED"/>
    <property type="match status" value="1"/>
</dbReference>
<feature type="transmembrane region" description="Helical" evidence="5">
    <location>
        <begin position="121"/>
        <end position="138"/>
    </location>
</feature>
<organism evidence="7 8">
    <name type="scientific">Roseibium aestuarii</name>
    <dbReference type="NCBI Taxonomy" id="2600299"/>
    <lineage>
        <taxon>Bacteria</taxon>
        <taxon>Pseudomonadati</taxon>
        <taxon>Pseudomonadota</taxon>
        <taxon>Alphaproteobacteria</taxon>
        <taxon>Hyphomicrobiales</taxon>
        <taxon>Stappiaceae</taxon>
        <taxon>Roseibium</taxon>
    </lineage>
</organism>
<feature type="domain" description="EamA" evidence="6">
    <location>
        <begin position="151"/>
        <end position="284"/>
    </location>
</feature>
<dbReference type="InterPro" id="IPR000620">
    <property type="entry name" value="EamA_dom"/>
</dbReference>
<keyword evidence="2 5" id="KW-0812">Transmembrane</keyword>
<feature type="transmembrane region" description="Helical" evidence="5">
    <location>
        <begin position="65"/>
        <end position="86"/>
    </location>
</feature>
<gene>
    <name evidence="7" type="ORF">ACFSC7_09300</name>
</gene>
<comment type="caution">
    <text evidence="7">The sequence shown here is derived from an EMBL/GenBank/DDBJ whole genome shotgun (WGS) entry which is preliminary data.</text>
</comment>
<feature type="domain" description="EamA" evidence="6">
    <location>
        <begin position="7"/>
        <end position="138"/>
    </location>
</feature>
<dbReference type="Proteomes" id="UP001597327">
    <property type="component" value="Unassembled WGS sequence"/>
</dbReference>
<dbReference type="PANTHER" id="PTHR32322">
    <property type="entry name" value="INNER MEMBRANE TRANSPORTER"/>
    <property type="match status" value="1"/>
</dbReference>
<dbReference type="SUPFAM" id="SSF103481">
    <property type="entry name" value="Multidrug resistance efflux transporter EmrE"/>
    <property type="match status" value="2"/>
</dbReference>
<feature type="transmembrane region" description="Helical" evidence="5">
    <location>
        <begin position="92"/>
        <end position="114"/>
    </location>
</feature>
<proteinExistence type="predicted"/>
<dbReference type="Pfam" id="PF00892">
    <property type="entry name" value="EamA"/>
    <property type="match status" value="2"/>
</dbReference>
<feature type="transmembrane region" description="Helical" evidence="5">
    <location>
        <begin position="211"/>
        <end position="232"/>
    </location>
</feature>
<comment type="subcellular location">
    <subcellularLocation>
        <location evidence="1">Membrane</location>
        <topology evidence="1">Multi-pass membrane protein</topology>
    </subcellularLocation>
</comment>
<protein>
    <submittedName>
        <fullName evidence="7">DMT family transporter</fullName>
    </submittedName>
</protein>
<feature type="transmembrane region" description="Helical" evidence="5">
    <location>
        <begin position="150"/>
        <end position="167"/>
    </location>
</feature>
<feature type="transmembrane region" description="Helical" evidence="5">
    <location>
        <begin position="179"/>
        <end position="199"/>
    </location>
</feature>